<sequence length="124" mass="14345">MSNGTNTWNVPFSHIMWLNRLLEQHDNLSAITRSEDILFEVTRKAQGDNLRILCLREYTMGLTMVQRAQAEFGHIDIIYIGGGWNSYTMEAKQYCLDSSIGMFISGEMAGALWKSDFWNYHKKD</sequence>
<keyword evidence="2" id="KW-1185">Reference proteome</keyword>
<dbReference type="RefSeq" id="WP_394607388.1">
    <property type="nucleotide sequence ID" value="NZ_JBIHSN010000002.1"/>
</dbReference>
<dbReference type="EMBL" id="JBIHSN010000002">
    <property type="protein sequence ID" value="MFH0264883.1"/>
    <property type="molecule type" value="Genomic_DNA"/>
</dbReference>
<comment type="caution">
    <text evidence="1">The sequence shown here is derived from an EMBL/GenBank/DDBJ whole genome shotgun (WGS) entry which is preliminary data.</text>
</comment>
<evidence type="ECO:0000313" key="2">
    <source>
        <dbReference type="Proteomes" id="UP001607151"/>
    </source>
</evidence>
<reference evidence="1 2" key="1">
    <citation type="submission" date="2024-10" db="EMBL/GenBank/DDBJ databases">
        <authorList>
            <person name="Yibar A."/>
            <person name="Saticioglu I.B."/>
            <person name="Duman M."/>
            <person name="Ajmi N."/>
            <person name="Gurler F."/>
            <person name="Ay H."/>
            <person name="Onuk E."/>
            <person name="Guler S."/>
            <person name="Romalde J.L."/>
        </authorList>
    </citation>
    <scope>NUCLEOTIDE SEQUENCE [LARGE SCALE GENOMIC DNA]</scope>
    <source>
        <strain evidence="1 2">14-MA-B</strain>
    </source>
</reference>
<gene>
    <name evidence="1" type="ORF">ACGRQ9_05145</name>
</gene>
<name>A0ABW7IWK6_9VIBR</name>
<dbReference type="Proteomes" id="UP001607151">
    <property type="component" value="Unassembled WGS sequence"/>
</dbReference>
<organism evidence="1 2">
    <name type="scientific">Vibrio rumoiensis</name>
    <dbReference type="NCBI Taxonomy" id="76258"/>
    <lineage>
        <taxon>Bacteria</taxon>
        <taxon>Pseudomonadati</taxon>
        <taxon>Pseudomonadota</taxon>
        <taxon>Gammaproteobacteria</taxon>
        <taxon>Vibrionales</taxon>
        <taxon>Vibrionaceae</taxon>
        <taxon>Vibrio</taxon>
    </lineage>
</organism>
<protein>
    <submittedName>
        <fullName evidence="1">Uncharacterized protein</fullName>
    </submittedName>
</protein>
<accession>A0ABW7IWK6</accession>
<proteinExistence type="predicted"/>
<evidence type="ECO:0000313" key="1">
    <source>
        <dbReference type="EMBL" id="MFH0264883.1"/>
    </source>
</evidence>